<feature type="transmembrane region" description="Helical" evidence="10">
    <location>
        <begin position="6"/>
        <end position="27"/>
    </location>
</feature>
<evidence type="ECO:0000313" key="13">
    <source>
        <dbReference type="Proteomes" id="UP001156102"/>
    </source>
</evidence>
<keyword evidence="8 10" id="KW-0178">Competence</keyword>
<dbReference type="PROSITE" id="PS00409">
    <property type="entry name" value="PROKAR_NTER_METHYL"/>
    <property type="match status" value="1"/>
</dbReference>
<dbReference type="PANTHER" id="PTHR30093">
    <property type="entry name" value="GENERAL SECRETION PATHWAY PROTEIN G"/>
    <property type="match status" value="1"/>
</dbReference>
<dbReference type="InterPro" id="IPR045584">
    <property type="entry name" value="Pilin-like"/>
</dbReference>
<keyword evidence="13" id="KW-1185">Reference proteome</keyword>
<keyword evidence="3 10" id="KW-1003">Cell membrane</keyword>
<comment type="subunit">
    <text evidence="10">Homodimer.</text>
</comment>
<comment type="subcellular location">
    <subcellularLocation>
        <location evidence="1">Cell membrane</location>
        <topology evidence="1">Single-pass membrane protein</topology>
    </subcellularLocation>
    <subcellularLocation>
        <location evidence="2">Cell surface</location>
    </subcellularLocation>
</comment>
<dbReference type="InterPro" id="IPR016940">
    <property type="entry name" value="ComGC"/>
</dbReference>
<evidence type="ECO:0000256" key="10">
    <source>
        <dbReference type="PIRNR" id="PIRNR029928"/>
    </source>
</evidence>
<evidence type="ECO:0000256" key="3">
    <source>
        <dbReference type="ARBA" id="ARBA00022475"/>
    </source>
</evidence>
<dbReference type="AlphaFoldDB" id="A0AA41X594"/>
<dbReference type="PANTHER" id="PTHR30093:SF2">
    <property type="entry name" value="TYPE II SECRETION SYSTEM PROTEIN H"/>
    <property type="match status" value="1"/>
</dbReference>
<comment type="caution">
    <text evidence="12">The sequence shown here is derived from an EMBL/GenBank/DDBJ whole genome shotgun (WGS) entry which is preliminary data.</text>
</comment>
<keyword evidence="4 11" id="KW-0488">Methylation</keyword>
<evidence type="ECO:0000256" key="2">
    <source>
        <dbReference type="ARBA" id="ARBA00004241"/>
    </source>
</evidence>
<evidence type="ECO:0000256" key="7">
    <source>
        <dbReference type="ARBA" id="ARBA00023136"/>
    </source>
</evidence>
<evidence type="ECO:0000313" key="12">
    <source>
        <dbReference type="EMBL" id="MCP8967100.1"/>
    </source>
</evidence>
<gene>
    <name evidence="12" type="ORF">NK662_00930</name>
</gene>
<feature type="propeptide" id="PRO_5041520457" evidence="11">
    <location>
        <begin position="1"/>
        <end position="6"/>
    </location>
</feature>
<dbReference type="GO" id="GO:0030420">
    <property type="term" value="P:establishment of competence for transformation"/>
    <property type="evidence" value="ECO:0007669"/>
    <property type="project" value="UniProtKB-UniRule"/>
</dbReference>
<feature type="modified residue" description="N-methylphenylalanine" evidence="11">
    <location>
        <position position="7"/>
    </location>
</feature>
<dbReference type="Pfam" id="PF07963">
    <property type="entry name" value="N_methyl"/>
    <property type="match status" value="1"/>
</dbReference>
<accession>A0AA41X594</accession>
<dbReference type="EMBL" id="JANCLT010000001">
    <property type="protein sequence ID" value="MCP8967100.1"/>
    <property type="molecule type" value="Genomic_DNA"/>
</dbReference>
<keyword evidence="6 10" id="KW-1133">Transmembrane helix</keyword>
<sequence length="97" mass="10673">MRNEKGFTLLEMLLVMVVISALLLLIIPNISKQRASVQSKGCSALQKSVEVQVQAYHLEQNKFPAIEDLIKDKYISSDKCPNGQSIIIGANGEVSVQ</sequence>
<dbReference type="Gene3D" id="3.30.700.10">
    <property type="entry name" value="Glycoprotein, Type 4 Pilin"/>
    <property type="match status" value="1"/>
</dbReference>
<dbReference type="RefSeq" id="WP_254756429.1">
    <property type="nucleotide sequence ID" value="NZ_JANCLT010000001.1"/>
</dbReference>
<protein>
    <recommendedName>
        <fullName evidence="10">ComG operon protein 3</fullName>
    </recommendedName>
</protein>
<evidence type="ECO:0000256" key="9">
    <source>
        <dbReference type="ARBA" id="ARBA00043982"/>
    </source>
</evidence>
<dbReference type="Proteomes" id="UP001156102">
    <property type="component" value="Unassembled WGS sequence"/>
</dbReference>
<feature type="chain" id="PRO_5041520456" description="ComG operon protein 3" evidence="11">
    <location>
        <begin position="7"/>
        <end position="97"/>
    </location>
</feature>
<dbReference type="PIRSF" id="PIRSF029928">
    <property type="entry name" value="Late_competence_ComGC"/>
    <property type="match status" value="1"/>
</dbReference>
<dbReference type="GO" id="GO:0005886">
    <property type="term" value="C:plasma membrane"/>
    <property type="evidence" value="ECO:0007669"/>
    <property type="project" value="UniProtKB-SubCell"/>
</dbReference>
<keyword evidence="7 10" id="KW-0472">Membrane</keyword>
<evidence type="ECO:0000256" key="6">
    <source>
        <dbReference type="ARBA" id="ARBA00022989"/>
    </source>
</evidence>
<dbReference type="NCBIfam" id="TIGR02532">
    <property type="entry name" value="IV_pilin_GFxxxE"/>
    <property type="match status" value="1"/>
</dbReference>
<evidence type="ECO:0000256" key="1">
    <source>
        <dbReference type="ARBA" id="ARBA00004162"/>
    </source>
</evidence>
<keyword evidence="5 10" id="KW-0812">Transmembrane</keyword>
<proteinExistence type="inferred from homology"/>
<comment type="similarity">
    <text evidence="9 10">Belongs to the ComGC family.</text>
</comment>
<dbReference type="SUPFAM" id="SSF54523">
    <property type="entry name" value="Pili subunits"/>
    <property type="match status" value="1"/>
</dbReference>
<evidence type="ECO:0000256" key="4">
    <source>
        <dbReference type="ARBA" id="ARBA00022481"/>
    </source>
</evidence>
<evidence type="ECO:0000256" key="8">
    <source>
        <dbReference type="ARBA" id="ARBA00023287"/>
    </source>
</evidence>
<comment type="function">
    <text evidence="10">Required for transformation and DNA binding.</text>
</comment>
<evidence type="ECO:0000256" key="11">
    <source>
        <dbReference type="PIRSR" id="PIRSR029928-50"/>
    </source>
</evidence>
<organism evidence="12 13">
    <name type="scientific">Ectobacillus ponti</name>
    <dbReference type="NCBI Taxonomy" id="2961894"/>
    <lineage>
        <taxon>Bacteria</taxon>
        <taxon>Bacillati</taxon>
        <taxon>Bacillota</taxon>
        <taxon>Bacilli</taxon>
        <taxon>Bacillales</taxon>
        <taxon>Bacillaceae</taxon>
        <taxon>Ectobacillus</taxon>
    </lineage>
</organism>
<dbReference type="GO" id="GO:0009986">
    <property type="term" value="C:cell surface"/>
    <property type="evidence" value="ECO:0007669"/>
    <property type="project" value="UniProtKB-SubCell"/>
</dbReference>
<dbReference type="InterPro" id="IPR012902">
    <property type="entry name" value="N_methyl_site"/>
</dbReference>
<reference evidence="12" key="1">
    <citation type="submission" date="2022-07" db="EMBL/GenBank/DDBJ databases">
        <authorList>
            <person name="Li W.-J."/>
            <person name="Deng Q.-Q."/>
        </authorList>
    </citation>
    <scope>NUCLEOTIDE SEQUENCE</scope>
    <source>
        <strain evidence="12">SYSU M60031</strain>
    </source>
</reference>
<keyword evidence="10" id="KW-0813">Transport</keyword>
<evidence type="ECO:0000256" key="5">
    <source>
        <dbReference type="ARBA" id="ARBA00022692"/>
    </source>
</evidence>
<dbReference type="NCBIfam" id="NF040999">
    <property type="entry name" value="pilin_ComGC"/>
    <property type="match status" value="1"/>
</dbReference>
<name>A0AA41X594_9BACI</name>